<evidence type="ECO:0000313" key="3">
    <source>
        <dbReference type="Proteomes" id="UP001642409"/>
    </source>
</evidence>
<protein>
    <submittedName>
        <fullName evidence="2">Hypothetical_protein</fullName>
    </submittedName>
</protein>
<dbReference type="EMBL" id="CATOUU010000985">
    <property type="protein sequence ID" value="CAI9965168.1"/>
    <property type="molecule type" value="Genomic_DNA"/>
</dbReference>
<evidence type="ECO:0000313" key="2">
    <source>
        <dbReference type="EMBL" id="CAL5991450.1"/>
    </source>
</evidence>
<dbReference type="EMBL" id="CAXDID020000027">
    <property type="protein sequence ID" value="CAL5991450.1"/>
    <property type="molecule type" value="Genomic_DNA"/>
</dbReference>
<dbReference type="AlphaFoldDB" id="A0AA86QVZ6"/>
<comment type="caution">
    <text evidence="1">The sequence shown here is derived from an EMBL/GenBank/DDBJ whole genome shotgun (WGS) entry which is preliminary data.</text>
</comment>
<gene>
    <name evidence="2" type="ORF">HINF_LOCUS12103</name>
    <name evidence="1" type="ORF">HINF_LOCUS52813</name>
</gene>
<reference evidence="2 3" key="2">
    <citation type="submission" date="2024-07" db="EMBL/GenBank/DDBJ databases">
        <authorList>
            <person name="Akdeniz Z."/>
        </authorList>
    </citation>
    <scope>NUCLEOTIDE SEQUENCE [LARGE SCALE GENOMIC DNA]</scope>
</reference>
<keyword evidence="3" id="KW-1185">Reference proteome</keyword>
<proteinExistence type="predicted"/>
<accession>A0AA86QVZ6</accession>
<dbReference type="Proteomes" id="UP001642409">
    <property type="component" value="Unassembled WGS sequence"/>
</dbReference>
<name>A0AA86QVZ6_9EUKA</name>
<reference evidence="1" key="1">
    <citation type="submission" date="2023-06" db="EMBL/GenBank/DDBJ databases">
        <authorList>
            <person name="Kurt Z."/>
        </authorList>
    </citation>
    <scope>NUCLEOTIDE SEQUENCE</scope>
</reference>
<organism evidence="1">
    <name type="scientific">Hexamita inflata</name>
    <dbReference type="NCBI Taxonomy" id="28002"/>
    <lineage>
        <taxon>Eukaryota</taxon>
        <taxon>Metamonada</taxon>
        <taxon>Diplomonadida</taxon>
        <taxon>Hexamitidae</taxon>
        <taxon>Hexamitinae</taxon>
        <taxon>Hexamita</taxon>
    </lineage>
</organism>
<sequence length="131" mass="15006">MLNIRTYLKYVTLPSKQLGSLVVADIESSFVGNVTAATSLRINGSISKDYFFFKIQETPIVIMKPNAPTNDSVTPRPIFQQMQLYLQSQDRFPFHSQQTGYSIQVGIMLRIIPATNKERQKMQTQVNKQQY</sequence>
<evidence type="ECO:0000313" key="1">
    <source>
        <dbReference type="EMBL" id="CAI9965168.1"/>
    </source>
</evidence>